<dbReference type="Proteomes" id="UP001363151">
    <property type="component" value="Unassembled WGS sequence"/>
</dbReference>
<evidence type="ECO:0000256" key="1">
    <source>
        <dbReference type="SAM" id="Phobius"/>
    </source>
</evidence>
<organism evidence="2 3">
    <name type="scientific">Aureococcus anophagefferens</name>
    <name type="common">Harmful bloom alga</name>
    <dbReference type="NCBI Taxonomy" id="44056"/>
    <lineage>
        <taxon>Eukaryota</taxon>
        <taxon>Sar</taxon>
        <taxon>Stramenopiles</taxon>
        <taxon>Ochrophyta</taxon>
        <taxon>Pelagophyceae</taxon>
        <taxon>Pelagomonadales</taxon>
        <taxon>Pelagomonadaceae</taxon>
        <taxon>Aureococcus</taxon>
    </lineage>
</organism>
<comment type="caution">
    <text evidence="2">The sequence shown here is derived from an EMBL/GenBank/DDBJ whole genome shotgun (WGS) entry which is preliminary data.</text>
</comment>
<name>A0ABR1FPS0_AURAN</name>
<reference evidence="2 3" key="1">
    <citation type="submission" date="2024-03" db="EMBL/GenBank/DDBJ databases">
        <title>Aureococcus anophagefferens CCMP1851 and Kratosvirus quantuckense: Draft genome of a second virus-susceptible host strain in the model system.</title>
        <authorList>
            <person name="Chase E."/>
            <person name="Truchon A.R."/>
            <person name="Schepens W."/>
            <person name="Wilhelm S.W."/>
        </authorList>
    </citation>
    <scope>NUCLEOTIDE SEQUENCE [LARGE SCALE GENOMIC DNA]</scope>
    <source>
        <strain evidence="2 3">CCMP1851</strain>
    </source>
</reference>
<proteinExistence type="predicted"/>
<protein>
    <submittedName>
        <fullName evidence="2">Uncharacterized protein</fullName>
    </submittedName>
</protein>
<dbReference type="EMBL" id="JBBJCI010000294">
    <property type="protein sequence ID" value="KAK7235234.1"/>
    <property type="molecule type" value="Genomic_DNA"/>
</dbReference>
<keyword evidence="3" id="KW-1185">Reference proteome</keyword>
<accession>A0ABR1FPS0</accession>
<keyword evidence="1" id="KW-0812">Transmembrane</keyword>
<keyword evidence="1" id="KW-1133">Transmembrane helix</keyword>
<gene>
    <name evidence="2" type="ORF">SO694_00144031</name>
</gene>
<keyword evidence="1" id="KW-0472">Membrane</keyword>
<feature type="transmembrane region" description="Helical" evidence="1">
    <location>
        <begin position="20"/>
        <end position="44"/>
    </location>
</feature>
<evidence type="ECO:0000313" key="2">
    <source>
        <dbReference type="EMBL" id="KAK7235234.1"/>
    </source>
</evidence>
<sequence length="99" mass="10390">MVFATDNLGQHDGVFSGKVFASLLVVLLASTLLVAVWLIIVANFSGDDLRSCSRNSRRGLLDVRRSLSGLVTPRSPKEGGGGDVPVEAGAVEAEPIARI</sequence>
<evidence type="ECO:0000313" key="3">
    <source>
        <dbReference type="Proteomes" id="UP001363151"/>
    </source>
</evidence>